<evidence type="ECO:0008006" key="5">
    <source>
        <dbReference type="Google" id="ProtNLM"/>
    </source>
</evidence>
<accession>A0A4R2LU20</accession>
<reference evidence="3 4" key="1">
    <citation type="submission" date="2019-03" db="EMBL/GenBank/DDBJ databases">
        <title>Genomic Encyclopedia of Type Strains, Phase IV (KMG-IV): sequencing the most valuable type-strain genomes for metagenomic binning, comparative biology and taxonomic classification.</title>
        <authorList>
            <person name="Goeker M."/>
        </authorList>
    </citation>
    <scope>NUCLEOTIDE SEQUENCE [LARGE SCALE GENOMIC DNA]</scope>
    <source>
        <strain evidence="3 4">DSM 25287</strain>
    </source>
</reference>
<dbReference type="PANTHER" id="PTHR40252:SF2">
    <property type="entry name" value="BLR0328 PROTEIN"/>
    <property type="match status" value="1"/>
</dbReference>
<feature type="domain" description="FIST C-domain" evidence="2">
    <location>
        <begin position="241"/>
        <end position="371"/>
    </location>
</feature>
<keyword evidence="4" id="KW-1185">Reference proteome</keyword>
<gene>
    <name evidence="3" type="ORF">EV699_10261</name>
</gene>
<evidence type="ECO:0000259" key="2">
    <source>
        <dbReference type="SMART" id="SM01204"/>
    </source>
</evidence>
<organism evidence="3 4">
    <name type="scientific">Plasticicumulans lactativorans</name>
    <dbReference type="NCBI Taxonomy" id="1133106"/>
    <lineage>
        <taxon>Bacteria</taxon>
        <taxon>Pseudomonadati</taxon>
        <taxon>Pseudomonadota</taxon>
        <taxon>Gammaproteobacteria</taxon>
        <taxon>Candidatus Competibacteraceae</taxon>
        <taxon>Plasticicumulans</taxon>
    </lineage>
</organism>
<dbReference type="SMART" id="SM01204">
    <property type="entry name" value="FIST_C"/>
    <property type="match status" value="1"/>
</dbReference>
<feature type="domain" description="FIST" evidence="1">
    <location>
        <begin position="40"/>
        <end position="240"/>
    </location>
</feature>
<dbReference type="Pfam" id="PF08495">
    <property type="entry name" value="FIST"/>
    <property type="match status" value="1"/>
</dbReference>
<name>A0A4R2LU20_9GAMM</name>
<proteinExistence type="predicted"/>
<dbReference type="SMART" id="SM00897">
    <property type="entry name" value="FIST"/>
    <property type="match status" value="1"/>
</dbReference>
<dbReference type="EMBL" id="SLWY01000002">
    <property type="protein sequence ID" value="TCO83363.1"/>
    <property type="molecule type" value="Genomic_DNA"/>
</dbReference>
<dbReference type="InterPro" id="IPR019494">
    <property type="entry name" value="FIST_C"/>
</dbReference>
<evidence type="ECO:0000259" key="1">
    <source>
        <dbReference type="SMART" id="SM00897"/>
    </source>
</evidence>
<dbReference type="Pfam" id="PF10442">
    <property type="entry name" value="FIST_C"/>
    <property type="match status" value="1"/>
</dbReference>
<dbReference type="PANTHER" id="PTHR40252">
    <property type="entry name" value="BLR0328 PROTEIN"/>
    <property type="match status" value="1"/>
</dbReference>
<sequence>MSLSAPPASAPADPVRHGLSLDADPARAVAELAARIARPDAALTLVFCAGFYGFDALAGALARALPAATLGCTSAGVIAPGAYPASGISGISFGRDAVTAVAERLGELGGFRLLDGRRVVERLRRRLGAQVGALTPENCFALLLVDGLSGAEERVVSSLSACLGGIGLVGGSAGDNLAFERSFIYAAGAFHADSAVLVLVHSRLPFRLFSTHHFSATEQRAVVTRADPASRRVMELDGRPAAETYARLLGCPVEALDHEVFAAWPLLVRIGSSHHVRALANAHPDGSITLGCAIDEGVVLRLASRGDMLDDLRATFDEVESFIGPPLLTLGFNCAFRHLEMERDGHTAAVAALLQRVRAVGFSSFGEQFNAMHLNQTFTGVAFGAPA</sequence>
<dbReference type="RefSeq" id="WP_165903984.1">
    <property type="nucleotide sequence ID" value="NZ_SLWY01000002.1"/>
</dbReference>
<evidence type="ECO:0000313" key="3">
    <source>
        <dbReference type="EMBL" id="TCO83363.1"/>
    </source>
</evidence>
<comment type="caution">
    <text evidence="3">The sequence shown here is derived from an EMBL/GenBank/DDBJ whole genome shotgun (WGS) entry which is preliminary data.</text>
</comment>
<dbReference type="InterPro" id="IPR013702">
    <property type="entry name" value="FIST_domain_N"/>
</dbReference>
<dbReference type="AlphaFoldDB" id="A0A4R2LU20"/>
<dbReference type="Proteomes" id="UP000295765">
    <property type="component" value="Unassembled WGS sequence"/>
</dbReference>
<evidence type="ECO:0000313" key="4">
    <source>
        <dbReference type="Proteomes" id="UP000295765"/>
    </source>
</evidence>
<protein>
    <recommendedName>
        <fullName evidence="5">FIST-like protein</fullName>
    </recommendedName>
</protein>